<comment type="caution">
    <text evidence="3">The sequence shown here is derived from an EMBL/GenBank/DDBJ whole genome shotgun (WGS) entry which is preliminary data.</text>
</comment>
<dbReference type="Proteomes" id="UP000518288">
    <property type="component" value="Unassembled WGS sequence"/>
</dbReference>
<dbReference type="RefSeq" id="WP_179633866.1">
    <property type="nucleotide sequence ID" value="NZ_JACCFH010000001.1"/>
</dbReference>
<evidence type="ECO:0000313" key="4">
    <source>
        <dbReference type="Proteomes" id="UP000518288"/>
    </source>
</evidence>
<reference evidence="3 4" key="1">
    <citation type="submission" date="2020-07" db="EMBL/GenBank/DDBJ databases">
        <title>Genomic Encyclopedia of Archaeal and Bacterial Type Strains, Phase II (KMG-II): from individual species to whole genera.</title>
        <authorList>
            <person name="Goeker M."/>
        </authorList>
    </citation>
    <scope>NUCLEOTIDE SEQUENCE [LARGE SCALE GENOMIC DNA]</scope>
    <source>
        <strain evidence="3 4">DSM 21226</strain>
    </source>
</reference>
<name>A0A7Y9U729_9BURK</name>
<accession>A0A7Y9U729</accession>
<gene>
    <name evidence="3" type="ORF">BDD16_002042</name>
</gene>
<evidence type="ECO:0000313" key="3">
    <source>
        <dbReference type="EMBL" id="NYG33056.1"/>
    </source>
</evidence>
<feature type="signal peptide" evidence="1">
    <location>
        <begin position="1"/>
        <end position="23"/>
    </location>
</feature>
<dbReference type="InterPro" id="IPR025491">
    <property type="entry name" value="DUF4382"/>
</dbReference>
<feature type="domain" description="DUF4382" evidence="2">
    <location>
        <begin position="44"/>
        <end position="169"/>
    </location>
</feature>
<proteinExistence type="predicted"/>
<feature type="chain" id="PRO_5031190609" description="DUF4382 domain-containing protein" evidence="1">
    <location>
        <begin position="24"/>
        <end position="473"/>
    </location>
</feature>
<dbReference type="EMBL" id="JACCFH010000001">
    <property type="protein sequence ID" value="NYG33056.1"/>
    <property type="molecule type" value="Genomic_DNA"/>
</dbReference>
<evidence type="ECO:0000259" key="2">
    <source>
        <dbReference type="Pfam" id="PF14321"/>
    </source>
</evidence>
<organism evidence="3 4">
    <name type="scientific">Sphaerotilus montanus</name>
    <dbReference type="NCBI Taxonomy" id="522889"/>
    <lineage>
        <taxon>Bacteria</taxon>
        <taxon>Pseudomonadati</taxon>
        <taxon>Pseudomonadota</taxon>
        <taxon>Betaproteobacteria</taxon>
        <taxon>Burkholderiales</taxon>
        <taxon>Sphaerotilaceae</taxon>
        <taxon>Sphaerotilus</taxon>
    </lineage>
</organism>
<evidence type="ECO:0000256" key="1">
    <source>
        <dbReference type="SAM" id="SignalP"/>
    </source>
</evidence>
<protein>
    <recommendedName>
        <fullName evidence="2">DUF4382 domain-containing protein</fullName>
    </recommendedName>
</protein>
<dbReference type="PROSITE" id="PS51257">
    <property type="entry name" value="PROKAR_LIPOPROTEIN"/>
    <property type="match status" value="1"/>
</dbReference>
<keyword evidence="1" id="KW-0732">Signal</keyword>
<sequence>MHRTRLNQSLILTLSTAALAVLAACGGGGDTASTTPTATASSVTLQTYITDNLATEYSKVWVTVKKITATDSTGAVVTLLDATATPVVVNLSSLADVGQFMSSVTLPAGLYTQVAVTLGNDVQLVSLDGATTVTGQLGSGTSDFVWNVRNLRFDTATTGQLVLDFNLARFTYSAATGLVTPQVDVLTPTDAFRKFVRQQAEVHCTVQSVDTTAGTITVNDSRLGTGVVVSLATDAVITNESTGSTLTLAQLTAGTRIGIKGTVTPGATTADPVTVTATVVHVESAVTRARGEGTVSAVSGSLVTVKLSDANFLPGSDSVVVDISTATFPHGLASDLVAGVAVSFRGQVSGIGSAAVITATTMDVRGAASNTARQAHPGRTYVGSGVRGAVGTVNSDGTFTFTVSSASATTAVPAGTYTVNAASATYHDGTATCLVAGATVKVVGTLSDTTLTATVLDVAGCAGQPHSAQHGKR</sequence>
<dbReference type="Pfam" id="PF14321">
    <property type="entry name" value="DUF4382"/>
    <property type="match status" value="1"/>
</dbReference>
<keyword evidence="4" id="KW-1185">Reference proteome</keyword>
<dbReference type="AlphaFoldDB" id="A0A7Y9U729"/>